<dbReference type="STRING" id="152268.A6K24_06205"/>
<keyword evidence="1" id="KW-1133">Transmembrane helix</keyword>
<gene>
    <name evidence="2" type="ORF">A6K24_06205</name>
</gene>
<proteinExistence type="predicted"/>
<protein>
    <submittedName>
        <fullName evidence="2">Uncharacterized protein</fullName>
    </submittedName>
</protein>
<dbReference type="RefSeq" id="WP_066334956.1">
    <property type="nucleotide sequence ID" value="NZ_LWSG01000023.1"/>
</dbReference>
<dbReference type="Proteomes" id="UP000078534">
    <property type="component" value="Unassembled WGS sequence"/>
</dbReference>
<dbReference type="AlphaFoldDB" id="A0A179SVJ8"/>
<name>A0A179SVJ8_9BACI</name>
<evidence type="ECO:0000313" key="3">
    <source>
        <dbReference type="Proteomes" id="UP000078534"/>
    </source>
</evidence>
<comment type="caution">
    <text evidence="2">The sequence shown here is derived from an EMBL/GenBank/DDBJ whole genome shotgun (WGS) entry which is preliminary data.</text>
</comment>
<reference evidence="3" key="1">
    <citation type="submission" date="2016-04" db="EMBL/GenBank/DDBJ databases">
        <authorList>
            <person name="Lyu Z."/>
            <person name="Lyu W."/>
        </authorList>
    </citation>
    <scope>NUCLEOTIDE SEQUENCE [LARGE SCALE GENOMIC DNA]</scope>
    <source>
        <strain evidence="3">C44</strain>
    </source>
</reference>
<dbReference type="OrthoDB" id="2451961at2"/>
<keyword evidence="3" id="KW-1185">Reference proteome</keyword>
<accession>A0A179SVJ8</accession>
<organism evidence="2 3">
    <name type="scientific">Metabacillus litoralis</name>
    <dbReference type="NCBI Taxonomy" id="152268"/>
    <lineage>
        <taxon>Bacteria</taxon>
        <taxon>Bacillati</taxon>
        <taxon>Bacillota</taxon>
        <taxon>Bacilli</taxon>
        <taxon>Bacillales</taxon>
        <taxon>Bacillaceae</taxon>
        <taxon>Metabacillus</taxon>
    </lineage>
</organism>
<feature type="transmembrane region" description="Helical" evidence="1">
    <location>
        <begin position="43"/>
        <end position="62"/>
    </location>
</feature>
<keyword evidence="1" id="KW-0472">Membrane</keyword>
<feature type="transmembrane region" description="Helical" evidence="1">
    <location>
        <begin position="6"/>
        <end position="23"/>
    </location>
</feature>
<evidence type="ECO:0000256" key="1">
    <source>
        <dbReference type="SAM" id="Phobius"/>
    </source>
</evidence>
<sequence length="145" mass="16744">MAQYFFLLILSFVFFVGMAAYLWHIFKKKKNNGDSYKIETKNILVLVFFILLSGALFVYSLLDLPNVLANKTEQYKGNCEVWVFESARGGHTSVEFENHNIMFPENYQGAVEGSYYCEVEYYPRTEQGKSLKLYKSKGGNLINSK</sequence>
<keyword evidence="1" id="KW-0812">Transmembrane</keyword>
<evidence type="ECO:0000313" key="2">
    <source>
        <dbReference type="EMBL" id="OAS85100.1"/>
    </source>
</evidence>
<dbReference type="EMBL" id="LWSG01000023">
    <property type="protein sequence ID" value="OAS85100.1"/>
    <property type="molecule type" value="Genomic_DNA"/>
</dbReference>